<evidence type="ECO:0000256" key="4">
    <source>
        <dbReference type="ARBA" id="ARBA00022692"/>
    </source>
</evidence>
<keyword evidence="5 8" id="KW-1133">Transmembrane helix</keyword>
<evidence type="ECO:0000256" key="2">
    <source>
        <dbReference type="ARBA" id="ARBA00008335"/>
    </source>
</evidence>
<protein>
    <recommendedName>
        <fullName evidence="11">Major facilitator superfamily (MFS) profile domain-containing protein</fullName>
    </recommendedName>
</protein>
<feature type="transmembrane region" description="Helical" evidence="8">
    <location>
        <begin position="455"/>
        <end position="478"/>
    </location>
</feature>
<dbReference type="AlphaFoldDB" id="A0A194S1X3"/>
<feature type="compositionally biased region" description="Pro residues" evidence="7">
    <location>
        <begin position="21"/>
        <end position="35"/>
    </location>
</feature>
<dbReference type="GO" id="GO:0022857">
    <property type="term" value="F:transmembrane transporter activity"/>
    <property type="evidence" value="ECO:0007669"/>
    <property type="project" value="InterPro"/>
</dbReference>
<keyword evidence="10" id="KW-1185">Reference proteome</keyword>
<dbReference type="InterPro" id="IPR051788">
    <property type="entry name" value="MFS_Transporter"/>
</dbReference>
<dbReference type="FunFam" id="1.20.1250.20:FF:000286">
    <property type="entry name" value="MFS efflux transporter"/>
    <property type="match status" value="1"/>
</dbReference>
<dbReference type="SUPFAM" id="SSF103473">
    <property type="entry name" value="MFS general substrate transporter"/>
    <property type="match status" value="1"/>
</dbReference>
<feature type="transmembrane region" description="Helical" evidence="8">
    <location>
        <begin position="134"/>
        <end position="153"/>
    </location>
</feature>
<sequence>MATTPTLQQPAAAKLAVASLPSPPLTPSSSRPPSPSLARDSAYYTPAVAFSQLPDASRNLNKWNLRIKELACHISLVVAGWADASSGPLIPYIQAHYKISYTVVSMMFVGQMVGFIAAGLMSSWLSTRFGLGKVIALGAAVQALGLVFLIPALPFPANPLAFAVSGWGMALQDAQANVYVATLPNAERKLSWLHASYGLGAAVCPLAATAFASSGILFARFYSVSLGLALSNTAFLSYAFRLNYVVDSSDPVERTVDVPGAPPITVNGAHDIELPERRSSTTAASLAGEKVDLADENEVGIVEPVELDTRFTRRNKVIKQSVLLQALTQRATYLSSLFLLLYVGAEVSMGGWVVTFLLENRDAGADAGYVATGFWFGLALGRLLLAPLNTFIGEKRAVYGYLATAMGLEFVIWFRDDLISNAVVVGLIGVLLGPLYPVSISILSRVLPRRLHAPSIAACAAFGQTGSALFPFITGALAQRHSPAVLQPVMVALMAGMLILWTLVPSPARKRD</sequence>
<reference evidence="9 10" key="1">
    <citation type="journal article" date="2015" name="Front. Microbiol.">
        <title>Genome sequence of the plant growth promoting endophytic yeast Rhodotorula graminis WP1.</title>
        <authorList>
            <person name="Firrincieli A."/>
            <person name="Otillar R."/>
            <person name="Salamov A."/>
            <person name="Schmutz J."/>
            <person name="Khan Z."/>
            <person name="Redman R.S."/>
            <person name="Fleck N.D."/>
            <person name="Lindquist E."/>
            <person name="Grigoriev I.V."/>
            <person name="Doty S.L."/>
        </authorList>
    </citation>
    <scope>NUCLEOTIDE SEQUENCE [LARGE SCALE GENOMIC DNA]</scope>
    <source>
        <strain evidence="9 10">WP1</strain>
    </source>
</reference>
<name>A0A194S1X3_RHOGW</name>
<keyword evidence="6 8" id="KW-0472">Membrane</keyword>
<keyword evidence="3" id="KW-0813">Transport</keyword>
<evidence type="ECO:0000256" key="8">
    <source>
        <dbReference type="SAM" id="Phobius"/>
    </source>
</evidence>
<dbReference type="Pfam" id="PF07690">
    <property type="entry name" value="MFS_1"/>
    <property type="match status" value="1"/>
</dbReference>
<dbReference type="GeneID" id="28977698"/>
<feature type="transmembrane region" description="Helical" evidence="8">
    <location>
        <begin position="99"/>
        <end position="122"/>
    </location>
</feature>
<dbReference type="OrthoDB" id="413079at2759"/>
<proteinExistence type="inferred from homology"/>
<dbReference type="GO" id="GO:0016020">
    <property type="term" value="C:membrane"/>
    <property type="evidence" value="ECO:0007669"/>
    <property type="project" value="TreeGrafter"/>
</dbReference>
<dbReference type="STRING" id="578459.A0A194S1X3"/>
<keyword evidence="4 8" id="KW-0812">Transmembrane</keyword>
<gene>
    <name evidence="9" type="ORF">RHOBADRAFT_54322</name>
</gene>
<feature type="transmembrane region" description="Helical" evidence="8">
    <location>
        <begin position="333"/>
        <end position="355"/>
    </location>
</feature>
<dbReference type="PANTHER" id="PTHR23514">
    <property type="entry name" value="BYPASS OF STOP CODON PROTEIN 6"/>
    <property type="match status" value="1"/>
</dbReference>
<dbReference type="RefSeq" id="XP_018270563.1">
    <property type="nucleotide sequence ID" value="XM_018417250.1"/>
</dbReference>
<evidence type="ECO:0000256" key="3">
    <source>
        <dbReference type="ARBA" id="ARBA00022448"/>
    </source>
</evidence>
<dbReference type="PANTHER" id="PTHR23514:SF3">
    <property type="entry name" value="BYPASS OF STOP CODON PROTEIN 6"/>
    <property type="match status" value="1"/>
</dbReference>
<dbReference type="EMBL" id="KQ474080">
    <property type="protein sequence ID" value="KPV74514.1"/>
    <property type="molecule type" value="Genomic_DNA"/>
</dbReference>
<evidence type="ECO:0000256" key="5">
    <source>
        <dbReference type="ARBA" id="ARBA00022989"/>
    </source>
</evidence>
<dbReference type="Gene3D" id="1.20.1250.20">
    <property type="entry name" value="MFS general substrate transporter like domains"/>
    <property type="match status" value="2"/>
</dbReference>
<comment type="subcellular location">
    <subcellularLocation>
        <location evidence="1">Endomembrane system</location>
        <topology evidence="1">Multi-pass membrane protein</topology>
    </subcellularLocation>
</comment>
<feature type="region of interest" description="Disordered" evidence="7">
    <location>
        <begin position="19"/>
        <end position="38"/>
    </location>
</feature>
<evidence type="ECO:0000256" key="6">
    <source>
        <dbReference type="ARBA" id="ARBA00023136"/>
    </source>
</evidence>
<feature type="transmembrane region" description="Helical" evidence="8">
    <location>
        <begin position="397"/>
        <end position="414"/>
    </location>
</feature>
<evidence type="ECO:0008006" key="11">
    <source>
        <dbReference type="Google" id="ProtNLM"/>
    </source>
</evidence>
<dbReference type="Proteomes" id="UP000053890">
    <property type="component" value="Unassembled WGS sequence"/>
</dbReference>
<dbReference type="InterPro" id="IPR036259">
    <property type="entry name" value="MFS_trans_sf"/>
</dbReference>
<accession>A0A194S1X3</accession>
<evidence type="ECO:0000256" key="7">
    <source>
        <dbReference type="SAM" id="MobiDB-lite"/>
    </source>
</evidence>
<dbReference type="OMA" id="MELECIP"/>
<feature type="transmembrane region" description="Helical" evidence="8">
    <location>
        <begin position="484"/>
        <end position="504"/>
    </location>
</feature>
<evidence type="ECO:0000313" key="10">
    <source>
        <dbReference type="Proteomes" id="UP000053890"/>
    </source>
</evidence>
<feature type="transmembrane region" description="Helical" evidence="8">
    <location>
        <begin position="367"/>
        <end position="385"/>
    </location>
</feature>
<organism evidence="9 10">
    <name type="scientific">Rhodotorula graminis (strain WP1)</name>
    <dbReference type="NCBI Taxonomy" id="578459"/>
    <lineage>
        <taxon>Eukaryota</taxon>
        <taxon>Fungi</taxon>
        <taxon>Dikarya</taxon>
        <taxon>Basidiomycota</taxon>
        <taxon>Pucciniomycotina</taxon>
        <taxon>Microbotryomycetes</taxon>
        <taxon>Sporidiobolales</taxon>
        <taxon>Sporidiobolaceae</taxon>
        <taxon>Rhodotorula</taxon>
    </lineage>
</organism>
<feature type="transmembrane region" description="Helical" evidence="8">
    <location>
        <begin position="420"/>
        <end position="443"/>
    </location>
</feature>
<feature type="transmembrane region" description="Helical" evidence="8">
    <location>
        <begin position="197"/>
        <end position="219"/>
    </location>
</feature>
<comment type="similarity">
    <text evidence="2">Belongs to the major facilitator superfamily.</text>
</comment>
<evidence type="ECO:0000256" key="1">
    <source>
        <dbReference type="ARBA" id="ARBA00004127"/>
    </source>
</evidence>
<evidence type="ECO:0000313" key="9">
    <source>
        <dbReference type="EMBL" id="KPV74514.1"/>
    </source>
</evidence>
<dbReference type="GO" id="GO:0012505">
    <property type="term" value="C:endomembrane system"/>
    <property type="evidence" value="ECO:0007669"/>
    <property type="project" value="UniProtKB-SubCell"/>
</dbReference>
<dbReference type="InterPro" id="IPR011701">
    <property type="entry name" value="MFS"/>
</dbReference>